<dbReference type="InterPro" id="IPR021976">
    <property type="entry name" value="Amidase_C"/>
</dbReference>
<accession>A0A640KWL2</accession>
<sequence length="50" mass="5751">MGALTSLKMTANFILQSDGLTYFISEPTSDAQLKGMTDYLDRRGWWYEVK</sequence>
<dbReference type="AlphaFoldDB" id="A0A640KWL2"/>
<dbReference type="Gene3D" id="3.30.70.2030">
    <property type="match status" value="1"/>
</dbReference>
<name>A0A640KWL2_BACAN</name>
<dbReference type="Pfam" id="PF12123">
    <property type="entry name" value="CBD_PlyG"/>
    <property type="match status" value="1"/>
</dbReference>
<proteinExistence type="predicted"/>
<comment type="caution">
    <text evidence="2">The sequence shown here is derived from an EMBL/GenBank/DDBJ whole genome shotgun (WGS) entry which is preliminary data.</text>
</comment>
<protein>
    <recommendedName>
        <fullName evidence="1">N-acetylmuramoyl-l-alanine amidase C-terminal domain-containing protein</fullName>
    </recommendedName>
</protein>
<evidence type="ECO:0000313" key="2">
    <source>
        <dbReference type="EMBL" id="GET94120.1"/>
    </source>
</evidence>
<gene>
    <name evidence="2" type="ORF">TuanDB_45540</name>
</gene>
<feature type="domain" description="N-acetylmuramoyl-l-alanine amidase C-terminal" evidence="1">
    <location>
        <begin position="6"/>
        <end position="49"/>
    </location>
</feature>
<dbReference type="EMBL" id="BLET01000946">
    <property type="protein sequence ID" value="GET94120.1"/>
    <property type="molecule type" value="Genomic_DNA"/>
</dbReference>
<organism evidence="2">
    <name type="scientific">Bacillus anthracis</name>
    <name type="common">anthrax bacterium</name>
    <dbReference type="NCBI Taxonomy" id="1392"/>
    <lineage>
        <taxon>Bacteria</taxon>
        <taxon>Bacillati</taxon>
        <taxon>Bacillota</taxon>
        <taxon>Bacilli</taxon>
        <taxon>Bacillales</taxon>
        <taxon>Bacillaceae</taxon>
        <taxon>Bacillus</taxon>
        <taxon>Bacillus cereus group</taxon>
    </lineage>
</organism>
<evidence type="ECO:0000259" key="1">
    <source>
        <dbReference type="Pfam" id="PF12123"/>
    </source>
</evidence>
<reference evidence="2" key="1">
    <citation type="submission" date="2019-12" db="EMBL/GenBank/DDBJ databases">
        <title>Epidemiological and comparative genomic analysis of Bacillus anthracis isolated from northern Vietnam.</title>
        <authorList>
            <person name="Hoang T.T.H."/>
            <person name="Dang D.A."/>
            <person name="Pham M.H."/>
            <person name="Luong M.H."/>
            <person name="Tran N.D."/>
            <person name="Nguyen T.H."/>
            <person name="Nguyen T.T."/>
            <person name="Inoue S."/>
            <person name="Morikawa S."/>
            <person name="Okutani A."/>
        </authorList>
    </citation>
    <scope>NUCLEOTIDE SEQUENCE</scope>
    <source>
        <strain evidence="2">TuanDB</strain>
    </source>
</reference>